<organism evidence="1 2">
    <name type="scientific">Kibdelosporangium aridum</name>
    <dbReference type="NCBI Taxonomy" id="2030"/>
    <lineage>
        <taxon>Bacteria</taxon>
        <taxon>Bacillati</taxon>
        <taxon>Actinomycetota</taxon>
        <taxon>Actinomycetes</taxon>
        <taxon>Pseudonocardiales</taxon>
        <taxon>Pseudonocardiaceae</taxon>
        <taxon>Kibdelosporangium</taxon>
    </lineage>
</organism>
<dbReference type="EMBL" id="QHKI01000064">
    <property type="protein sequence ID" value="RSM70800.1"/>
    <property type="molecule type" value="Genomic_DNA"/>
</dbReference>
<protein>
    <submittedName>
        <fullName evidence="1">Uncharacterized protein</fullName>
    </submittedName>
</protein>
<gene>
    <name evidence="1" type="ORF">DMH04_44125</name>
</gene>
<sequence>MTTAPDTEDERLAEYRRLFSEVLVGRERTETGIRFRFHANPGVEAWVCDLAAREKACCAFFAFEISVVGQEVVWDMAVVDNDMARAILDQFYELPVTLANNFDDVRDRFADLGLEVISQGSVRLS</sequence>
<accession>A0A428YQG8</accession>
<dbReference type="RefSeq" id="WP_037268690.1">
    <property type="nucleotide sequence ID" value="NZ_QHKI01000064.1"/>
</dbReference>
<proteinExistence type="predicted"/>
<dbReference type="OrthoDB" id="8421706at2"/>
<comment type="caution">
    <text evidence="1">The sequence shown here is derived from an EMBL/GenBank/DDBJ whole genome shotgun (WGS) entry which is preliminary data.</text>
</comment>
<reference evidence="1 2" key="1">
    <citation type="submission" date="2018-05" db="EMBL/GenBank/DDBJ databases">
        <title>Evolution of GPA BGCs.</title>
        <authorList>
            <person name="Waglechner N."/>
            <person name="Wright G.D."/>
        </authorList>
    </citation>
    <scope>NUCLEOTIDE SEQUENCE [LARGE SCALE GENOMIC DNA]</scope>
    <source>
        <strain evidence="1 2">A82846</strain>
    </source>
</reference>
<evidence type="ECO:0000313" key="2">
    <source>
        <dbReference type="Proteomes" id="UP000287547"/>
    </source>
</evidence>
<dbReference type="AlphaFoldDB" id="A0A428YQG8"/>
<name>A0A428YQG8_KIBAR</name>
<evidence type="ECO:0000313" key="1">
    <source>
        <dbReference type="EMBL" id="RSM70800.1"/>
    </source>
</evidence>
<dbReference type="Proteomes" id="UP000287547">
    <property type="component" value="Unassembled WGS sequence"/>
</dbReference>